<dbReference type="InterPro" id="IPR045864">
    <property type="entry name" value="aa-tRNA-synth_II/BPL/LPL"/>
</dbReference>
<dbReference type="PANTHER" id="PTHR22594:SF5">
    <property type="entry name" value="ASPARTATE--TRNA LIGASE, MITOCHONDRIAL"/>
    <property type="match status" value="1"/>
</dbReference>
<dbReference type="Gene3D" id="2.40.50.140">
    <property type="entry name" value="Nucleic acid-binding proteins"/>
    <property type="match status" value="1"/>
</dbReference>
<evidence type="ECO:0000313" key="10">
    <source>
        <dbReference type="Proteomes" id="UP000178179"/>
    </source>
</evidence>
<feature type="binding site" evidence="7">
    <location>
        <position position="374"/>
    </location>
    <ligand>
        <name>L-aspartate</name>
        <dbReference type="ChEBI" id="CHEBI:29991"/>
    </ligand>
</feature>
<evidence type="ECO:0000256" key="7">
    <source>
        <dbReference type="HAMAP-Rule" id="MF_00044"/>
    </source>
</evidence>
<feature type="binding site" evidence="7">
    <location>
        <position position="333"/>
    </location>
    <ligand>
        <name>L-aspartate</name>
        <dbReference type="ChEBI" id="CHEBI:29991"/>
    </ligand>
</feature>
<dbReference type="Proteomes" id="UP000178179">
    <property type="component" value="Unassembled WGS sequence"/>
</dbReference>
<dbReference type="GO" id="GO:0005524">
    <property type="term" value="F:ATP binding"/>
    <property type="evidence" value="ECO:0007669"/>
    <property type="project" value="UniProtKB-UniRule"/>
</dbReference>
<dbReference type="Gene3D" id="3.30.930.10">
    <property type="entry name" value="Bira Bifunctional Protein, Domain 2"/>
    <property type="match status" value="2"/>
</dbReference>
<feature type="binding site" evidence="7">
    <location>
        <begin position="218"/>
        <end position="220"/>
    </location>
    <ligand>
        <name>ATP</name>
        <dbReference type="ChEBI" id="CHEBI:30616"/>
    </ligand>
</feature>
<comment type="subcellular location">
    <subcellularLocation>
        <location evidence="7">Cytoplasm</location>
    </subcellularLocation>
</comment>
<keyword evidence="2 7" id="KW-0436">Ligase</keyword>
<dbReference type="CDD" id="cd00777">
    <property type="entry name" value="AspRS_core"/>
    <property type="match status" value="1"/>
</dbReference>
<dbReference type="SUPFAM" id="SSF55681">
    <property type="entry name" value="Class II aaRS and biotin synthetases"/>
    <property type="match status" value="1"/>
</dbReference>
<dbReference type="InterPro" id="IPR006195">
    <property type="entry name" value="aa-tRNA-synth_II"/>
</dbReference>
<dbReference type="GO" id="GO:0050560">
    <property type="term" value="F:aspartate-tRNA(Asn) ligase activity"/>
    <property type="evidence" value="ECO:0007669"/>
    <property type="project" value="UniProtKB-EC"/>
</dbReference>
<feature type="region of interest" description="Aspartate" evidence="7">
    <location>
        <begin position="196"/>
        <end position="199"/>
    </location>
</feature>
<dbReference type="InterPro" id="IPR047089">
    <property type="entry name" value="Asp-tRNA-ligase_1_N"/>
</dbReference>
<feature type="binding site" evidence="7">
    <location>
        <position position="218"/>
    </location>
    <ligand>
        <name>L-aspartate</name>
        <dbReference type="ChEBI" id="CHEBI:29991"/>
    </ligand>
</feature>
<dbReference type="GO" id="GO:0003676">
    <property type="term" value="F:nucleic acid binding"/>
    <property type="evidence" value="ECO:0007669"/>
    <property type="project" value="InterPro"/>
</dbReference>
<dbReference type="EMBL" id="MHIS01000019">
    <property type="protein sequence ID" value="OGY56246.1"/>
    <property type="molecule type" value="Genomic_DNA"/>
</dbReference>
<feature type="binding site" evidence="7">
    <location>
        <position position="367"/>
    </location>
    <ligand>
        <name>ATP</name>
        <dbReference type="ChEBI" id="CHEBI:30616"/>
    </ligand>
</feature>
<dbReference type="Gene3D" id="3.30.1360.30">
    <property type="entry name" value="GAD-like domain"/>
    <property type="match status" value="1"/>
</dbReference>
<keyword evidence="4 7" id="KW-0067">ATP-binding</keyword>
<dbReference type="SUPFAM" id="SSF50249">
    <property type="entry name" value="Nucleic acid-binding proteins"/>
    <property type="match status" value="1"/>
</dbReference>
<name>A0A1G1YWW8_9BACT</name>
<feature type="site" description="Important for tRNA non-discrimination" evidence="7">
    <location>
        <position position="28"/>
    </location>
</feature>
<keyword evidence="5 7" id="KW-0648">Protein biosynthesis</keyword>
<dbReference type="PANTHER" id="PTHR22594">
    <property type="entry name" value="ASPARTYL/LYSYL-TRNA SYNTHETASE"/>
    <property type="match status" value="1"/>
</dbReference>
<dbReference type="NCBIfam" id="TIGR00459">
    <property type="entry name" value="aspS_bact"/>
    <property type="match status" value="1"/>
</dbReference>
<comment type="caution">
    <text evidence="9">The sequence shown here is derived from an EMBL/GenBank/DDBJ whole genome shotgun (WGS) entry which is preliminary data.</text>
</comment>
<evidence type="ECO:0000256" key="1">
    <source>
        <dbReference type="ARBA" id="ARBA00006303"/>
    </source>
</evidence>
<sequence>MRILSNETPEKVGKEVELSGWVDARRDHGKLIFVDLRDRTGTIQLVFNAKDEVTYKVAEALRPEWVIKVEGKVGERPAGMRNDDLPTGTVEIGVAKIEVLSQAETLPFDISGDGYEINEEIRMKYRYLDLRRRRMRRNILLRHKTSQFVRNYLTAEGFVEIETPILTKSTPEGARDFIVPSRLQQGKFYALPQSPQQYKQLLMVAGFEKYFQIARTFRDEDPRADRAYGEFTQLDMEMSFVTQEDILSITENLFTKLVKEIFPEKHITKAPWPRIPHKEAIEKYGTDKPDLRVDKGDPNELAFSWTIDFPLFTEQSEKDFFHGSGSAKFAPSHHMFTAPHPDDIPLLDSDPTRVRGLQHDLVLNGFEVGGGSVRIHQPKIQEKVFELIGFNKIQKDQFAHMLEAFTYGVPPHGGIAPGLDRFIMVVLGEPSIREVIAFPATSGGSVAVMDAPSEVDNKQLDELGLALKKKTK</sequence>
<evidence type="ECO:0000313" key="9">
    <source>
        <dbReference type="EMBL" id="OGY56246.1"/>
    </source>
</evidence>
<comment type="catalytic activity">
    <reaction evidence="7">
        <text>tRNA(Asx) + L-aspartate + ATP = L-aspartyl-tRNA(Asx) + AMP + diphosphate</text>
        <dbReference type="Rhea" id="RHEA:18349"/>
        <dbReference type="Rhea" id="RHEA-COMP:9710"/>
        <dbReference type="Rhea" id="RHEA-COMP:9711"/>
        <dbReference type="ChEBI" id="CHEBI:29991"/>
        <dbReference type="ChEBI" id="CHEBI:30616"/>
        <dbReference type="ChEBI" id="CHEBI:33019"/>
        <dbReference type="ChEBI" id="CHEBI:78442"/>
        <dbReference type="ChEBI" id="CHEBI:78516"/>
        <dbReference type="ChEBI" id="CHEBI:456215"/>
        <dbReference type="EC" id="6.1.1.23"/>
    </reaction>
</comment>
<dbReference type="InterPro" id="IPR004115">
    <property type="entry name" value="GAD-like_sf"/>
</dbReference>
<evidence type="ECO:0000256" key="2">
    <source>
        <dbReference type="ARBA" id="ARBA00022598"/>
    </source>
</evidence>
<protein>
    <recommendedName>
        <fullName evidence="7">Aspartate--tRNA(Asp/Asn) ligase</fullName>
        <ecNumber evidence="7">6.1.1.23</ecNumber>
    </recommendedName>
    <alternativeName>
        <fullName evidence="7">Aspartyl-tRNA synthetase</fullName>
        <shortName evidence="7">AspRS</shortName>
    </alternativeName>
    <alternativeName>
        <fullName evidence="7">Non-discriminating aspartyl-tRNA synthetase</fullName>
        <shortName evidence="7">ND-AspRS</shortName>
    </alternativeName>
</protein>
<dbReference type="InterPro" id="IPR004365">
    <property type="entry name" value="NA-bd_OB_tRNA"/>
</dbReference>
<dbReference type="AlphaFoldDB" id="A0A1G1YWW8"/>
<dbReference type="GO" id="GO:0005737">
    <property type="term" value="C:cytoplasm"/>
    <property type="evidence" value="ECO:0007669"/>
    <property type="project" value="UniProtKB-SubCell"/>
</dbReference>
<comment type="caution">
    <text evidence="7">Lacks conserved residue(s) required for the propagation of feature annotation.</text>
</comment>
<dbReference type="Pfam" id="PF01336">
    <property type="entry name" value="tRNA_anti-codon"/>
    <property type="match status" value="1"/>
</dbReference>
<dbReference type="CDD" id="cd04317">
    <property type="entry name" value="EcAspRS_like_N"/>
    <property type="match status" value="1"/>
</dbReference>
<feature type="binding site" evidence="7">
    <location>
        <position position="172"/>
    </location>
    <ligand>
        <name>L-aspartate</name>
        <dbReference type="ChEBI" id="CHEBI:29991"/>
    </ligand>
</feature>
<accession>A0A1G1YWW8</accession>
<feature type="domain" description="Aminoacyl-transfer RNA synthetases class-II family profile" evidence="8">
    <location>
        <begin position="147"/>
        <end position="439"/>
    </location>
</feature>
<dbReference type="PROSITE" id="PS50862">
    <property type="entry name" value="AA_TRNA_LIGASE_II"/>
    <property type="match status" value="1"/>
</dbReference>
<comment type="function">
    <text evidence="7">Aspartyl-tRNA synthetase with relaxed tRNA specificity since it is able to aspartylate not only its cognate tRNA(Asp) but also tRNA(Asn). Reaction proceeds in two steps: L-aspartate is first activated by ATP to form Asp-AMP and then transferred to the acceptor end of tRNA(Asp/Asn).</text>
</comment>
<dbReference type="GO" id="GO:0006422">
    <property type="term" value="P:aspartyl-tRNA aminoacylation"/>
    <property type="evidence" value="ECO:0007669"/>
    <property type="project" value="UniProtKB-UniRule"/>
</dbReference>
<dbReference type="InterPro" id="IPR002312">
    <property type="entry name" value="Asp/Asn-tRNA-synth_IIb"/>
</dbReference>
<dbReference type="HAMAP" id="MF_00044">
    <property type="entry name" value="Asp_tRNA_synth_type1"/>
    <property type="match status" value="1"/>
</dbReference>
<proteinExistence type="inferred from homology"/>
<dbReference type="InterPro" id="IPR047090">
    <property type="entry name" value="AspRS_core"/>
</dbReference>
<evidence type="ECO:0000256" key="4">
    <source>
        <dbReference type="ARBA" id="ARBA00022840"/>
    </source>
</evidence>
<dbReference type="InterPro" id="IPR012340">
    <property type="entry name" value="NA-bd_OB-fold"/>
</dbReference>
<feature type="binding site" evidence="7">
    <location>
        <begin position="418"/>
        <end position="421"/>
    </location>
    <ligand>
        <name>ATP</name>
        <dbReference type="ChEBI" id="CHEBI:30616"/>
    </ligand>
</feature>
<dbReference type="InterPro" id="IPR004364">
    <property type="entry name" value="Aa-tRNA-synt_II"/>
</dbReference>
<comment type="subunit">
    <text evidence="7">Homodimer.</text>
</comment>
<keyword evidence="6 7" id="KW-0030">Aminoacyl-tRNA synthetase</keyword>
<evidence type="ECO:0000256" key="5">
    <source>
        <dbReference type="ARBA" id="ARBA00022917"/>
    </source>
</evidence>
<organism evidence="9 10">
    <name type="scientific">Candidatus Colwellbacteria bacterium GWA2_46_10</name>
    <dbReference type="NCBI Taxonomy" id="1797684"/>
    <lineage>
        <taxon>Bacteria</taxon>
        <taxon>Candidatus Colwelliibacteriota</taxon>
    </lineage>
</organism>
<keyword evidence="7" id="KW-0963">Cytoplasm</keyword>
<dbReference type="EC" id="6.1.1.23" evidence="7"/>
<reference evidence="9 10" key="1">
    <citation type="journal article" date="2016" name="Nat. Commun.">
        <title>Thousands of microbial genomes shed light on interconnected biogeochemical processes in an aquifer system.</title>
        <authorList>
            <person name="Anantharaman K."/>
            <person name="Brown C.T."/>
            <person name="Hug L.A."/>
            <person name="Sharon I."/>
            <person name="Castelle C.J."/>
            <person name="Probst A.J."/>
            <person name="Thomas B.C."/>
            <person name="Singh A."/>
            <person name="Wilkins M.J."/>
            <person name="Karaoz U."/>
            <person name="Brodie E.L."/>
            <person name="Williams K.H."/>
            <person name="Hubbard S.S."/>
            <person name="Banfield J.F."/>
        </authorList>
    </citation>
    <scope>NUCLEOTIDE SEQUENCE [LARGE SCALE GENOMIC DNA]</scope>
</reference>
<comment type="similarity">
    <text evidence="1 7">Belongs to the class-II aminoacyl-tRNA synthetase family. Type 1 subfamily.</text>
</comment>
<dbReference type="Pfam" id="PF00152">
    <property type="entry name" value="tRNA-synt_2"/>
    <property type="match status" value="1"/>
</dbReference>
<feature type="site" description="Important for tRNA non-discrimination" evidence="7">
    <location>
        <position position="79"/>
    </location>
</feature>
<keyword evidence="3 7" id="KW-0547">Nucleotide-binding</keyword>
<evidence type="ECO:0000256" key="3">
    <source>
        <dbReference type="ARBA" id="ARBA00022741"/>
    </source>
</evidence>
<gene>
    <name evidence="7" type="primary">aspS</name>
    <name evidence="9" type="ORF">A2119_00415</name>
</gene>
<dbReference type="PRINTS" id="PR01042">
    <property type="entry name" value="TRNASYNTHASP"/>
</dbReference>
<evidence type="ECO:0000259" key="8">
    <source>
        <dbReference type="PROSITE" id="PS50862"/>
    </source>
</evidence>
<dbReference type="GO" id="GO:0004815">
    <property type="term" value="F:aspartate-tRNA ligase activity"/>
    <property type="evidence" value="ECO:0007669"/>
    <property type="project" value="UniProtKB-UniRule"/>
</dbReference>
<evidence type="ECO:0000256" key="6">
    <source>
        <dbReference type="ARBA" id="ARBA00023146"/>
    </source>
</evidence>
<dbReference type="InterPro" id="IPR004524">
    <property type="entry name" value="Asp-tRNA-ligase_1"/>
</dbReference>